<evidence type="ECO:0000313" key="1">
    <source>
        <dbReference type="EMBL" id="RGP81750.1"/>
    </source>
</evidence>
<dbReference type="Proteomes" id="UP000266234">
    <property type="component" value="Unassembled WGS sequence"/>
</dbReference>
<dbReference type="OrthoDB" id="5429780at2759"/>
<evidence type="ECO:0000313" key="2">
    <source>
        <dbReference type="Proteomes" id="UP000266234"/>
    </source>
</evidence>
<accession>A0A395TAJ1</accession>
<proteinExistence type="predicted"/>
<dbReference type="AlphaFoldDB" id="A0A395TAJ1"/>
<dbReference type="EMBL" id="PXOG01000003">
    <property type="protein sequence ID" value="RGP81750.1"/>
    <property type="molecule type" value="Genomic_DNA"/>
</dbReference>
<name>A0A395TAJ1_9HYPO</name>
<reference evidence="1 2" key="1">
    <citation type="journal article" date="2018" name="PLoS Pathog.">
        <title>Evolution of structural diversity of trichothecenes, a family of toxins produced by plant pathogenic and entomopathogenic fungi.</title>
        <authorList>
            <person name="Proctor R.H."/>
            <person name="McCormick S.P."/>
            <person name="Kim H.S."/>
            <person name="Cardoza R.E."/>
            <person name="Stanley A.M."/>
            <person name="Lindo L."/>
            <person name="Kelly A."/>
            <person name="Brown D.W."/>
            <person name="Lee T."/>
            <person name="Vaughan M.M."/>
            <person name="Alexander N.J."/>
            <person name="Busman M."/>
            <person name="Gutierrez S."/>
        </authorList>
    </citation>
    <scope>NUCLEOTIDE SEQUENCE [LARGE SCALE GENOMIC DNA]</scope>
    <source>
        <strain evidence="1 2">NRRL 20695</strain>
    </source>
</reference>
<protein>
    <submittedName>
        <fullName evidence="1">Uncharacterized protein</fullName>
    </submittedName>
</protein>
<sequence>MTSTAHQFPAVTIATYILESEDFDRLKTQGLVLRNPSIEGTLRIHWRRLNRLSEWDYSDIPLESLSPYRPEHFATIPSKPISPQALEYVGFKQTEAHVIYTKWDTNSSDAISSPSFFHFAKINTLESNRETPSNDVGWRACMQSWGIATEMQDAIMDERFRDIRVTKTCLEWVADTIDLRQISLREIKATSCSRCRGRPATNWLARNLTIPFNGDDFPQDATTTQIALYKAVPLSRLEGIPLANTSEVISRLGEIRNGRLQFSFYRDITAARHAAIYMKRRDGVSKADILIVQLILQREPLKNYSGQDVTKYVFYANDGGQNLGLVTNVTKAWKRRPPASVTDGTVGHQEPATIFSKDTEEVTTGRNDLIIWGEPHEINS</sequence>
<keyword evidence="2" id="KW-1185">Reference proteome</keyword>
<gene>
    <name evidence="1" type="ORF">FLONG3_135</name>
</gene>
<comment type="caution">
    <text evidence="1">The sequence shown here is derived from an EMBL/GenBank/DDBJ whole genome shotgun (WGS) entry which is preliminary data.</text>
</comment>
<dbReference type="STRING" id="694270.A0A395TAJ1"/>
<organism evidence="1 2">
    <name type="scientific">Fusarium longipes</name>
    <dbReference type="NCBI Taxonomy" id="694270"/>
    <lineage>
        <taxon>Eukaryota</taxon>
        <taxon>Fungi</taxon>
        <taxon>Dikarya</taxon>
        <taxon>Ascomycota</taxon>
        <taxon>Pezizomycotina</taxon>
        <taxon>Sordariomycetes</taxon>
        <taxon>Hypocreomycetidae</taxon>
        <taxon>Hypocreales</taxon>
        <taxon>Nectriaceae</taxon>
        <taxon>Fusarium</taxon>
    </lineage>
</organism>